<name>A0ABS4MGF6_9LACO</name>
<feature type="transmembrane region" description="Helical" evidence="1">
    <location>
        <begin position="388"/>
        <end position="408"/>
    </location>
</feature>
<feature type="transmembrane region" description="Helical" evidence="1">
    <location>
        <begin position="221"/>
        <end position="239"/>
    </location>
</feature>
<feature type="transmembrane region" description="Helical" evidence="1">
    <location>
        <begin position="21"/>
        <end position="42"/>
    </location>
</feature>
<feature type="transmembrane region" description="Helical" evidence="1">
    <location>
        <begin position="103"/>
        <end position="120"/>
    </location>
</feature>
<keyword evidence="1" id="KW-1133">Transmembrane helix</keyword>
<evidence type="ECO:0000313" key="4">
    <source>
        <dbReference type="Proteomes" id="UP001519292"/>
    </source>
</evidence>
<dbReference type="InterPro" id="IPR051088">
    <property type="entry name" value="PTS_Sugar-EIIC/EIIB"/>
</dbReference>
<reference evidence="3 4" key="1">
    <citation type="submission" date="2021-03" db="EMBL/GenBank/DDBJ databases">
        <title>Genomic Encyclopedia of Type Strains, Phase IV (KMG-IV): sequencing the most valuable type-strain genomes for metagenomic binning, comparative biology and taxonomic classification.</title>
        <authorList>
            <person name="Goeker M."/>
        </authorList>
    </citation>
    <scope>NUCLEOTIDE SEQUENCE [LARGE SCALE GENOMIC DNA]</scope>
    <source>
        <strain evidence="3 4">DSM 101872</strain>
    </source>
</reference>
<evidence type="ECO:0000259" key="2">
    <source>
        <dbReference type="PROSITE" id="PS51105"/>
    </source>
</evidence>
<gene>
    <name evidence="3" type="ORF">J2Z60_001968</name>
</gene>
<dbReference type="PANTHER" id="PTHR33989">
    <property type="match status" value="1"/>
</dbReference>
<accession>A0ABS4MGF6</accession>
<dbReference type="PANTHER" id="PTHR33989:SF4">
    <property type="entry name" value="PTS SYSTEM N,N'-DIACETYLCHITOBIOSE-SPECIFIC EIIC COMPONENT"/>
    <property type="match status" value="1"/>
</dbReference>
<protein>
    <submittedName>
        <fullName evidence="3">PTS system cellobiose-specific IIC component</fullName>
    </submittedName>
</protein>
<feature type="transmembrane region" description="Helical" evidence="1">
    <location>
        <begin position="181"/>
        <end position="201"/>
    </location>
</feature>
<dbReference type="EMBL" id="JAGGLU010000014">
    <property type="protein sequence ID" value="MBP2058777.1"/>
    <property type="molecule type" value="Genomic_DNA"/>
</dbReference>
<evidence type="ECO:0000313" key="3">
    <source>
        <dbReference type="EMBL" id="MBP2058777.1"/>
    </source>
</evidence>
<keyword evidence="1" id="KW-0472">Membrane</keyword>
<sequence length="429" mass="48444">MENSKLVEWTVKFRKLEFIRVLQRTMLILFPIILIGSFAQFLSEGVFSANGYIGNLVKINQLPNYRFYRFIFRDVMNVSNNWLSPYAAMVSAFLTTKRHGYEGVLGALVALSSYVLLFYNGGNGTLVNNERYYGTSWFIVGVIFGYLVGKVFVKFGRDLWQNDNQNREKILEIILYDLRPVLLILIPVLIIHIIIKIFGFFGIDDNISQTVTAIVSQHSNYMLNIIISLVGTVVTWFGFPDVMSFSSRLYDNETLSNLTYALTHKRNWGIPYPFTPSALYNGFAKFGGLGVSLALLIAILWVSRRKYMRRMADLTAVPVFFNIPGALTFGIGLTLNPIYVIPFVLLPIMNIVLASVVIYFHVIPPIVYPVPNGTPGILVPLIGTGGNIYAFIFSILLLILDVMVYIPFVKLADIVDDQLLVDERGDQHA</sequence>
<feature type="transmembrane region" description="Helical" evidence="1">
    <location>
        <begin position="314"/>
        <end position="333"/>
    </location>
</feature>
<keyword evidence="1" id="KW-0812">Transmembrane</keyword>
<evidence type="ECO:0000256" key="1">
    <source>
        <dbReference type="SAM" id="Phobius"/>
    </source>
</evidence>
<feature type="transmembrane region" description="Helical" evidence="1">
    <location>
        <begin position="339"/>
        <end position="367"/>
    </location>
</feature>
<keyword evidence="4" id="KW-1185">Reference proteome</keyword>
<dbReference type="InterPro" id="IPR004501">
    <property type="entry name" value="PTS_EIIC_3"/>
</dbReference>
<comment type="caution">
    <text evidence="3">The sequence shown here is derived from an EMBL/GenBank/DDBJ whole genome shotgun (WGS) entry which is preliminary data.</text>
</comment>
<feature type="transmembrane region" description="Helical" evidence="1">
    <location>
        <begin position="132"/>
        <end position="153"/>
    </location>
</feature>
<dbReference type="Proteomes" id="UP001519292">
    <property type="component" value="Unassembled WGS sequence"/>
</dbReference>
<feature type="transmembrane region" description="Helical" evidence="1">
    <location>
        <begin position="283"/>
        <end position="302"/>
    </location>
</feature>
<dbReference type="PROSITE" id="PS51105">
    <property type="entry name" value="PTS_EIIC_TYPE_3"/>
    <property type="match status" value="1"/>
</dbReference>
<dbReference type="RefSeq" id="WP_209687493.1">
    <property type="nucleotide sequence ID" value="NZ_JAGGLU010000014.1"/>
</dbReference>
<proteinExistence type="predicted"/>
<feature type="domain" description="PTS EIIC type-3" evidence="2">
    <location>
        <begin position="2"/>
        <end position="408"/>
    </location>
</feature>
<organism evidence="3 4">
    <name type="scientific">Lactobacillus colini</name>
    <dbReference type="NCBI Taxonomy" id="1819254"/>
    <lineage>
        <taxon>Bacteria</taxon>
        <taxon>Bacillati</taxon>
        <taxon>Bacillota</taxon>
        <taxon>Bacilli</taxon>
        <taxon>Lactobacillales</taxon>
        <taxon>Lactobacillaceae</taxon>
        <taxon>Lactobacillus</taxon>
    </lineage>
</organism>